<dbReference type="Proteomes" id="UP000092993">
    <property type="component" value="Unassembled WGS sequence"/>
</dbReference>
<dbReference type="EMBL" id="LUGG01000004">
    <property type="protein sequence ID" value="OBZ75553.1"/>
    <property type="molecule type" value="Genomic_DNA"/>
</dbReference>
<protein>
    <submittedName>
        <fullName evidence="1">Uncharacterized protein</fullName>
    </submittedName>
</protein>
<reference evidence="1 2" key="1">
    <citation type="submission" date="2016-03" db="EMBL/GenBank/DDBJ databases">
        <title>Whole genome sequencing of Grifola frondosa 9006-11.</title>
        <authorList>
            <person name="Min B."/>
            <person name="Park H."/>
            <person name="Kim J.-G."/>
            <person name="Cho H."/>
            <person name="Oh Y.-L."/>
            <person name="Kong W.-S."/>
            <person name="Choi I.-G."/>
        </authorList>
    </citation>
    <scope>NUCLEOTIDE SEQUENCE [LARGE SCALE GENOMIC DNA]</scope>
    <source>
        <strain evidence="1 2">9006-11</strain>
    </source>
</reference>
<dbReference type="AlphaFoldDB" id="A0A1C7MF91"/>
<sequence>MSIDDPIYATLYYRAYKIDKDIIYIIKPPSEIIHNAATPNFEKKDINGKLTMPDGTIISRAWNESIVQALFKKATPQSNFITLSSEFEESLDSSSSYNFRLATDSEEDMYVMPADQAPKMNKEAQKARFEGIFPPAKPNWASVPIDISPPKFNPLDDDDIMEDVENTYPPKVLKKDKQVPVKLLGHHVKFHKAYMK</sequence>
<evidence type="ECO:0000313" key="1">
    <source>
        <dbReference type="EMBL" id="OBZ75553.1"/>
    </source>
</evidence>
<organism evidence="1 2">
    <name type="scientific">Grifola frondosa</name>
    <name type="common">Maitake</name>
    <name type="synonym">Polyporus frondosus</name>
    <dbReference type="NCBI Taxonomy" id="5627"/>
    <lineage>
        <taxon>Eukaryota</taxon>
        <taxon>Fungi</taxon>
        <taxon>Dikarya</taxon>
        <taxon>Basidiomycota</taxon>
        <taxon>Agaricomycotina</taxon>
        <taxon>Agaricomycetes</taxon>
        <taxon>Polyporales</taxon>
        <taxon>Grifolaceae</taxon>
        <taxon>Grifola</taxon>
    </lineage>
</organism>
<dbReference type="STRING" id="5627.A0A1C7MF91"/>
<keyword evidence="2" id="KW-1185">Reference proteome</keyword>
<gene>
    <name evidence="1" type="ORF">A0H81_04918</name>
</gene>
<name>A0A1C7MF91_GRIFR</name>
<accession>A0A1C7MF91</accession>
<proteinExistence type="predicted"/>
<evidence type="ECO:0000313" key="2">
    <source>
        <dbReference type="Proteomes" id="UP000092993"/>
    </source>
</evidence>
<comment type="caution">
    <text evidence="1">The sequence shown here is derived from an EMBL/GenBank/DDBJ whole genome shotgun (WGS) entry which is preliminary data.</text>
</comment>